<sequence>MNIAKHNVCGFNDSVKRALFINYVNTNNIDIVGHWSSDGMRAGVAILVSK</sequence>
<organism evidence="1 2">
    <name type="scientific">Diversispora eburnea</name>
    <dbReference type="NCBI Taxonomy" id="1213867"/>
    <lineage>
        <taxon>Eukaryota</taxon>
        <taxon>Fungi</taxon>
        <taxon>Fungi incertae sedis</taxon>
        <taxon>Mucoromycota</taxon>
        <taxon>Glomeromycotina</taxon>
        <taxon>Glomeromycetes</taxon>
        <taxon>Diversisporales</taxon>
        <taxon>Diversisporaceae</taxon>
        <taxon>Diversispora</taxon>
    </lineage>
</organism>
<evidence type="ECO:0000313" key="2">
    <source>
        <dbReference type="Proteomes" id="UP000789706"/>
    </source>
</evidence>
<reference evidence="1" key="1">
    <citation type="submission" date="2021-06" db="EMBL/GenBank/DDBJ databases">
        <authorList>
            <person name="Kallberg Y."/>
            <person name="Tangrot J."/>
            <person name="Rosling A."/>
        </authorList>
    </citation>
    <scope>NUCLEOTIDE SEQUENCE</scope>
    <source>
        <strain evidence="1">AZ414A</strain>
    </source>
</reference>
<dbReference type="Proteomes" id="UP000789706">
    <property type="component" value="Unassembled WGS sequence"/>
</dbReference>
<feature type="non-terminal residue" evidence="1">
    <location>
        <position position="50"/>
    </location>
</feature>
<name>A0A9N9DNS3_9GLOM</name>
<comment type="caution">
    <text evidence="1">The sequence shown here is derived from an EMBL/GenBank/DDBJ whole genome shotgun (WGS) entry which is preliminary data.</text>
</comment>
<evidence type="ECO:0000313" key="1">
    <source>
        <dbReference type="EMBL" id="CAG8645279.1"/>
    </source>
</evidence>
<gene>
    <name evidence="1" type="ORF">DEBURN_LOCUS11292</name>
</gene>
<keyword evidence="2" id="KW-1185">Reference proteome</keyword>
<proteinExistence type="predicted"/>
<dbReference type="AlphaFoldDB" id="A0A9N9DNS3"/>
<protein>
    <submittedName>
        <fullName evidence="1">3248_t:CDS:1</fullName>
    </submittedName>
</protein>
<accession>A0A9N9DNS3</accession>
<dbReference type="EMBL" id="CAJVPK010005564">
    <property type="protein sequence ID" value="CAG8645279.1"/>
    <property type="molecule type" value="Genomic_DNA"/>
</dbReference>